<reference evidence="1" key="1">
    <citation type="submission" date="2014-09" db="EMBL/GenBank/DDBJ databases">
        <authorList>
            <person name="Magalhaes I.L.F."/>
            <person name="Oliveira U."/>
            <person name="Santos F.R."/>
            <person name="Vidigal T.H.D.A."/>
            <person name="Brescovit A.D."/>
            <person name="Santos A.J."/>
        </authorList>
    </citation>
    <scope>NUCLEOTIDE SEQUENCE</scope>
    <source>
        <tissue evidence="1">Shoot tissue taken approximately 20 cm above the soil surface</tissue>
    </source>
</reference>
<name>A0A0A8YUF5_ARUDO</name>
<reference evidence="1" key="2">
    <citation type="journal article" date="2015" name="Data Brief">
        <title>Shoot transcriptome of the giant reed, Arundo donax.</title>
        <authorList>
            <person name="Barrero R.A."/>
            <person name="Guerrero F.D."/>
            <person name="Moolhuijzen P."/>
            <person name="Goolsby J.A."/>
            <person name="Tidwell J."/>
            <person name="Bellgard S.E."/>
            <person name="Bellgard M.I."/>
        </authorList>
    </citation>
    <scope>NUCLEOTIDE SEQUENCE</scope>
    <source>
        <tissue evidence="1">Shoot tissue taken approximately 20 cm above the soil surface</tissue>
    </source>
</reference>
<dbReference type="EMBL" id="GBRH01271658">
    <property type="protein sequence ID" value="JAD26237.1"/>
    <property type="molecule type" value="Transcribed_RNA"/>
</dbReference>
<organism evidence="1">
    <name type="scientific">Arundo donax</name>
    <name type="common">Giant reed</name>
    <name type="synonym">Donax arundinaceus</name>
    <dbReference type="NCBI Taxonomy" id="35708"/>
    <lineage>
        <taxon>Eukaryota</taxon>
        <taxon>Viridiplantae</taxon>
        <taxon>Streptophyta</taxon>
        <taxon>Embryophyta</taxon>
        <taxon>Tracheophyta</taxon>
        <taxon>Spermatophyta</taxon>
        <taxon>Magnoliopsida</taxon>
        <taxon>Liliopsida</taxon>
        <taxon>Poales</taxon>
        <taxon>Poaceae</taxon>
        <taxon>PACMAD clade</taxon>
        <taxon>Arundinoideae</taxon>
        <taxon>Arundineae</taxon>
        <taxon>Arundo</taxon>
    </lineage>
</organism>
<sequence>MTTIRSSCQNNILIGPAFIPRNSLPGANRVIQSVDTKQGN</sequence>
<evidence type="ECO:0000313" key="1">
    <source>
        <dbReference type="EMBL" id="JAD26237.1"/>
    </source>
</evidence>
<protein>
    <submittedName>
        <fullName evidence="1">Uncharacterized protein</fullName>
    </submittedName>
</protein>
<dbReference type="AlphaFoldDB" id="A0A0A8YUF5"/>
<accession>A0A0A8YUF5</accession>
<proteinExistence type="predicted"/>